<gene>
    <name evidence="1" type="ORF">FLAG1_12007</name>
</gene>
<proteinExistence type="predicted"/>
<protein>
    <submittedName>
        <fullName evidence="1">Uncharacterized protein</fullName>
    </submittedName>
</protein>
<sequence>MDEQDKLEVWVHREFKLIIEEASPKTQTSENQHEVKAVALARTKIFVPEKNTMSKMLRDILVAIRAWFQKFGGLARSEIVFDEEKQGLLKGG</sequence>
<reference evidence="1 2" key="1">
    <citation type="submission" date="2015-04" db="EMBL/GenBank/DDBJ databases">
        <title>The draft genome sequence of Fusarium langsethiae, a T-2/HT-2 mycotoxin producer.</title>
        <authorList>
            <person name="Lysoe E."/>
            <person name="Divon H.H."/>
            <person name="Terzi V."/>
            <person name="Orru L."/>
            <person name="Lamontanara A."/>
            <person name="Kolseth A.-K."/>
            <person name="Frandsen R.J."/>
            <person name="Nielsen K."/>
            <person name="Thrane U."/>
        </authorList>
    </citation>
    <scope>NUCLEOTIDE SEQUENCE [LARGE SCALE GENOMIC DNA]</scope>
    <source>
        <strain evidence="1 2">Fl201059</strain>
    </source>
</reference>
<comment type="caution">
    <text evidence="1">The sequence shown here is derived from an EMBL/GenBank/DDBJ whole genome shotgun (WGS) entry which is preliminary data.</text>
</comment>
<dbReference type="Proteomes" id="UP000037904">
    <property type="component" value="Unassembled WGS sequence"/>
</dbReference>
<name>A0A0N0DAG4_FUSLA</name>
<dbReference type="AlphaFoldDB" id="A0A0N0DAG4"/>
<organism evidence="1 2">
    <name type="scientific">Fusarium langsethiae</name>
    <dbReference type="NCBI Taxonomy" id="179993"/>
    <lineage>
        <taxon>Eukaryota</taxon>
        <taxon>Fungi</taxon>
        <taxon>Dikarya</taxon>
        <taxon>Ascomycota</taxon>
        <taxon>Pezizomycotina</taxon>
        <taxon>Sordariomycetes</taxon>
        <taxon>Hypocreomycetidae</taxon>
        <taxon>Hypocreales</taxon>
        <taxon>Nectriaceae</taxon>
        <taxon>Fusarium</taxon>
    </lineage>
</organism>
<accession>A0A0N0DAG4</accession>
<evidence type="ECO:0000313" key="1">
    <source>
        <dbReference type="EMBL" id="KPA35307.1"/>
    </source>
</evidence>
<dbReference type="EMBL" id="JXCE01001271">
    <property type="protein sequence ID" value="KPA35307.1"/>
    <property type="molecule type" value="Genomic_DNA"/>
</dbReference>
<keyword evidence="2" id="KW-1185">Reference proteome</keyword>
<evidence type="ECO:0000313" key="2">
    <source>
        <dbReference type="Proteomes" id="UP000037904"/>
    </source>
</evidence>